<accession>A0A383F4C0</accession>
<proteinExistence type="predicted"/>
<gene>
    <name evidence="1" type="ORF">METZ01_LOCUS516663</name>
</gene>
<dbReference type="AlphaFoldDB" id="A0A383F4C0"/>
<evidence type="ECO:0000313" key="1">
    <source>
        <dbReference type="EMBL" id="SVE63809.1"/>
    </source>
</evidence>
<name>A0A383F4C0_9ZZZZ</name>
<reference evidence="1" key="1">
    <citation type="submission" date="2018-05" db="EMBL/GenBank/DDBJ databases">
        <authorList>
            <person name="Lanie J.A."/>
            <person name="Ng W.-L."/>
            <person name="Kazmierczak K.M."/>
            <person name="Andrzejewski T.M."/>
            <person name="Davidsen T.M."/>
            <person name="Wayne K.J."/>
            <person name="Tettelin H."/>
            <person name="Glass J.I."/>
            <person name="Rusch D."/>
            <person name="Podicherti R."/>
            <person name="Tsui H.-C.T."/>
            <person name="Winkler M.E."/>
        </authorList>
    </citation>
    <scope>NUCLEOTIDE SEQUENCE</scope>
</reference>
<feature type="non-terminal residue" evidence="1">
    <location>
        <position position="165"/>
    </location>
</feature>
<dbReference type="EMBL" id="UINC01231324">
    <property type="protein sequence ID" value="SVE63809.1"/>
    <property type="molecule type" value="Genomic_DNA"/>
</dbReference>
<sequence>MSTATSSFISQLEAAATGKELNLVQFETLLDNIADKVEIEEEVEEPTPEIITAAEEEIIVPFMEPEVIEEEVYKSSPSVENAMFELGALFEGISGVAIEEPKEEIIDVSDIVVAEEGEISIEPEEVEIDPIKLDAAIDDLKDLFETMAGINLSTGEPIEMPEAPE</sequence>
<protein>
    <submittedName>
        <fullName evidence="1">Uncharacterized protein</fullName>
    </submittedName>
</protein>
<organism evidence="1">
    <name type="scientific">marine metagenome</name>
    <dbReference type="NCBI Taxonomy" id="408172"/>
    <lineage>
        <taxon>unclassified sequences</taxon>
        <taxon>metagenomes</taxon>
        <taxon>ecological metagenomes</taxon>
    </lineage>
</organism>